<reference evidence="3" key="1">
    <citation type="submission" date="2022-01" db="EMBL/GenBank/DDBJ databases">
        <title>Genome Sequence Resource for Two Populations of Ditylenchus destructor, the Migratory Endoparasitic Phytonematode.</title>
        <authorList>
            <person name="Zhang H."/>
            <person name="Lin R."/>
            <person name="Xie B."/>
        </authorList>
    </citation>
    <scope>NUCLEOTIDE SEQUENCE</scope>
    <source>
        <strain evidence="3">BazhouSP</strain>
    </source>
</reference>
<dbReference type="AlphaFoldDB" id="A0AAD4MVM7"/>
<evidence type="ECO:0000313" key="4">
    <source>
        <dbReference type="Proteomes" id="UP001201812"/>
    </source>
</evidence>
<protein>
    <submittedName>
        <fullName evidence="3">Uncharacterized protein</fullName>
    </submittedName>
</protein>
<feature type="chain" id="PRO_5042176851" evidence="2">
    <location>
        <begin position="20"/>
        <end position="207"/>
    </location>
</feature>
<evidence type="ECO:0000256" key="2">
    <source>
        <dbReference type="SAM" id="SignalP"/>
    </source>
</evidence>
<comment type="caution">
    <text evidence="3">The sequence shown here is derived from an EMBL/GenBank/DDBJ whole genome shotgun (WGS) entry which is preliminary data.</text>
</comment>
<sequence length="207" mass="23145">MSRLFSVFVLFLTTKFVISTVQIPAAPSRQHPQVSTRRVLGSPNQLKGHCDDRAITMEMIFNAVKLDPKTNSYFVDCSGAEGGLTRERIGDADKRPRIGALLADQVNKAKNKSLMPYDLVRFALFDVGQDLITGAGTLRKLFGEDKAATHYENKCEELKENLAKLKLEMEEQMSSPEGYATNTIGFQFNNQPFTNEVHRNSVPYPGQ</sequence>
<name>A0AAD4MVM7_9BILA</name>
<organism evidence="3 4">
    <name type="scientific">Ditylenchus destructor</name>
    <dbReference type="NCBI Taxonomy" id="166010"/>
    <lineage>
        <taxon>Eukaryota</taxon>
        <taxon>Metazoa</taxon>
        <taxon>Ecdysozoa</taxon>
        <taxon>Nematoda</taxon>
        <taxon>Chromadorea</taxon>
        <taxon>Rhabditida</taxon>
        <taxon>Tylenchina</taxon>
        <taxon>Tylenchomorpha</taxon>
        <taxon>Sphaerularioidea</taxon>
        <taxon>Anguinidae</taxon>
        <taxon>Anguininae</taxon>
        <taxon>Ditylenchus</taxon>
    </lineage>
</organism>
<proteinExistence type="predicted"/>
<keyword evidence="4" id="KW-1185">Reference proteome</keyword>
<feature type="signal peptide" evidence="2">
    <location>
        <begin position="1"/>
        <end position="19"/>
    </location>
</feature>
<dbReference type="EMBL" id="JAKKPZ010000061">
    <property type="protein sequence ID" value="KAI1705001.1"/>
    <property type="molecule type" value="Genomic_DNA"/>
</dbReference>
<accession>A0AAD4MVM7</accession>
<keyword evidence="1" id="KW-0175">Coiled coil</keyword>
<gene>
    <name evidence="3" type="ORF">DdX_13932</name>
</gene>
<keyword evidence="2" id="KW-0732">Signal</keyword>
<dbReference type="Proteomes" id="UP001201812">
    <property type="component" value="Unassembled WGS sequence"/>
</dbReference>
<evidence type="ECO:0000313" key="3">
    <source>
        <dbReference type="EMBL" id="KAI1705001.1"/>
    </source>
</evidence>
<feature type="coiled-coil region" evidence="1">
    <location>
        <begin position="148"/>
        <end position="175"/>
    </location>
</feature>
<evidence type="ECO:0000256" key="1">
    <source>
        <dbReference type="SAM" id="Coils"/>
    </source>
</evidence>